<dbReference type="GO" id="GO:0004803">
    <property type="term" value="F:transposase activity"/>
    <property type="evidence" value="ECO:0007669"/>
    <property type="project" value="InterPro"/>
</dbReference>
<dbReference type="GO" id="GO:0003677">
    <property type="term" value="F:DNA binding"/>
    <property type="evidence" value="ECO:0007669"/>
    <property type="project" value="InterPro"/>
</dbReference>
<evidence type="ECO:0000313" key="3">
    <source>
        <dbReference type="EMBL" id="MPM11578.1"/>
    </source>
</evidence>
<dbReference type="PANTHER" id="PTHR30298">
    <property type="entry name" value="H REPEAT-ASSOCIATED PREDICTED TRANSPOSASE"/>
    <property type="match status" value="1"/>
</dbReference>
<organism evidence="3">
    <name type="scientific">bioreactor metagenome</name>
    <dbReference type="NCBI Taxonomy" id="1076179"/>
    <lineage>
        <taxon>unclassified sequences</taxon>
        <taxon>metagenomes</taxon>
        <taxon>ecological metagenomes</taxon>
    </lineage>
</organism>
<dbReference type="InterPro" id="IPR047647">
    <property type="entry name" value="ISAs1_transpos"/>
</dbReference>
<dbReference type="Pfam" id="PF13808">
    <property type="entry name" value="DDE_Tnp_1_assoc"/>
    <property type="match status" value="1"/>
</dbReference>
<dbReference type="Pfam" id="PF01609">
    <property type="entry name" value="DDE_Tnp_1"/>
    <property type="match status" value="1"/>
</dbReference>
<dbReference type="InterPro" id="IPR051698">
    <property type="entry name" value="Transposase_11-like"/>
</dbReference>
<dbReference type="InterPro" id="IPR002559">
    <property type="entry name" value="Transposase_11"/>
</dbReference>
<feature type="domain" description="Transposase IS4-like" evidence="1">
    <location>
        <begin position="104"/>
        <end position="334"/>
    </location>
</feature>
<protein>
    <submittedName>
        <fullName evidence="3">ISAs1 family transposase ISPg6</fullName>
    </submittedName>
</protein>
<accession>A0A644X6Z8</accession>
<feature type="domain" description="H repeat-associated protein N-terminal" evidence="2">
    <location>
        <begin position="8"/>
        <end position="91"/>
    </location>
</feature>
<dbReference type="EMBL" id="VSSQ01001848">
    <property type="protein sequence ID" value="MPM11578.1"/>
    <property type="molecule type" value="Genomic_DNA"/>
</dbReference>
<dbReference type="AlphaFoldDB" id="A0A644X6Z8"/>
<dbReference type="NCBIfam" id="NF033564">
    <property type="entry name" value="transpos_ISAs1"/>
    <property type="match status" value="1"/>
</dbReference>
<evidence type="ECO:0000259" key="1">
    <source>
        <dbReference type="Pfam" id="PF01609"/>
    </source>
</evidence>
<comment type="caution">
    <text evidence="3">The sequence shown here is derived from an EMBL/GenBank/DDBJ whole genome shotgun (WGS) entry which is preliminary data.</text>
</comment>
<dbReference type="InterPro" id="IPR032806">
    <property type="entry name" value="YbfD_N"/>
</dbReference>
<gene>
    <name evidence="3" type="ORF">SDC9_57924</name>
</gene>
<evidence type="ECO:0000259" key="2">
    <source>
        <dbReference type="Pfam" id="PF13808"/>
    </source>
</evidence>
<reference evidence="3" key="1">
    <citation type="submission" date="2019-08" db="EMBL/GenBank/DDBJ databases">
        <authorList>
            <person name="Kucharzyk K."/>
            <person name="Murdoch R.W."/>
            <person name="Higgins S."/>
            <person name="Loffler F."/>
        </authorList>
    </citation>
    <scope>NUCLEOTIDE SEQUENCE</scope>
</reference>
<sequence>MNTFISPYFAEVTDPRVTGRCLHLLSDILLMGLCTYLTGGSDYQDMHLFGLERGSQLGDLLSLPNGIPSEDTFERVFKSINPDELESSLRSYGHSILSDLSEKRIVIDGKKQRGVSPTTRGNKGLYLLNVWVSENRFCIAQEKVDDKSNEITAIPQVLEDIDIEGSVVSIDAMGTQREIAELIVEKKGHYLLALKANQKSLFEDVECAFKVHSGLDTYETVDAGHGRIETRKCSILPANEYLLEENLQTWKNLETIIRIEATREIQGKVTTQIRYYISDEKEAKAAYFNSIVRGHWSIENQLHWHLDITFKEDACRARAGYASQNLSVLRKMALHIISEQKDKLSIKKRLYKAALDTQYLRKLLKI</sequence>
<proteinExistence type="predicted"/>
<name>A0A644X6Z8_9ZZZZ</name>
<dbReference type="GO" id="GO:0006313">
    <property type="term" value="P:DNA transposition"/>
    <property type="evidence" value="ECO:0007669"/>
    <property type="project" value="InterPro"/>
</dbReference>
<dbReference type="PANTHER" id="PTHR30298:SF0">
    <property type="entry name" value="PROTEIN YBFL-RELATED"/>
    <property type="match status" value="1"/>
</dbReference>